<dbReference type="GO" id="GO:0000139">
    <property type="term" value="C:Golgi membrane"/>
    <property type="evidence" value="ECO:0007669"/>
    <property type="project" value="TreeGrafter"/>
</dbReference>
<evidence type="ECO:0000313" key="6">
    <source>
        <dbReference type="Proteomes" id="UP000326924"/>
    </source>
</evidence>
<reference evidence="5 6" key="1">
    <citation type="submission" date="2019-09" db="EMBL/GenBank/DDBJ databases">
        <title>Draft genome of the ectomycorrhizal ascomycete Sphaerosporella brunnea.</title>
        <authorList>
            <consortium name="DOE Joint Genome Institute"/>
            <person name="Benucci G.M."/>
            <person name="Marozzi G."/>
            <person name="Antonielli L."/>
            <person name="Sanchez S."/>
            <person name="Marco P."/>
            <person name="Wang X."/>
            <person name="Falini L.B."/>
            <person name="Barry K."/>
            <person name="Haridas S."/>
            <person name="Lipzen A."/>
            <person name="Labutti K."/>
            <person name="Grigoriev I.V."/>
            <person name="Murat C."/>
            <person name="Martin F."/>
            <person name="Albertini E."/>
            <person name="Donnini D."/>
            <person name="Bonito G."/>
        </authorList>
    </citation>
    <scope>NUCLEOTIDE SEQUENCE [LARGE SCALE GENOMIC DNA]</scope>
    <source>
        <strain evidence="5 6">Sb_GMNB300</strain>
    </source>
</reference>
<protein>
    <submittedName>
        <fullName evidence="5">Galactosyl transferase GMA12/MNN10 family-domain-containing protein</fullName>
    </submittedName>
</protein>
<keyword evidence="4" id="KW-1133">Transmembrane helix</keyword>
<gene>
    <name evidence="5" type="ORF">FN846DRAFT_944736</name>
</gene>
<accession>A0A5J5EZL7</accession>
<dbReference type="InterPro" id="IPR008630">
    <property type="entry name" value="Glyco_trans_34"/>
</dbReference>
<organism evidence="5 6">
    <name type="scientific">Sphaerosporella brunnea</name>
    <dbReference type="NCBI Taxonomy" id="1250544"/>
    <lineage>
        <taxon>Eukaryota</taxon>
        <taxon>Fungi</taxon>
        <taxon>Dikarya</taxon>
        <taxon>Ascomycota</taxon>
        <taxon>Pezizomycotina</taxon>
        <taxon>Pezizomycetes</taxon>
        <taxon>Pezizales</taxon>
        <taxon>Pyronemataceae</taxon>
        <taxon>Sphaerosporella</taxon>
    </lineage>
</organism>
<evidence type="ECO:0000256" key="4">
    <source>
        <dbReference type="SAM" id="Phobius"/>
    </source>
</evidence>
<dbReference type="GO" id="GO:0016757">
    <property type="term" value="F:glycosyltransferase activity"/>
    <property type="evidence" value="ECO:0007669"/>
    <property type="project" value="UniProtKB-KW"/>
</dbReference>
<dbReference type="Gene3D" id="3.90.550.10">
    <property type="entry name" value="Spore Coat Polysaccharide Biosynthesis Protein SpsA, Chain A"/>
    <property type="match status" value="1"/>
</dbReference>
<dbReference type="EMBL" id="VXIS01000066">
    <property type="protein sequence ID" value="KAA8908638.1"/>
    <property type="molecule type" value="Genomic_DNA"/>
</dbReference>
<proteinExistence type="inferred from homology"/>
<evidence type="ECO:0000256" key="3">
    <source>
        <dbReference type="ARBA" id="ARBA00022679"/>
    </source>
</evidence>
<feature type="transmembrane region" description="Helical" evidence="4">
    <location>
        <begin position="20"/>
        <end position="37"/>
    </location>
</feature>
<comment type="caution">
    <text evidence="5">The sequence shown here is derived from an EMBL/GenBank/DDBJ whole genome shotgun (WGS) entry which is preliminary data.</text>
</comment>
<dbReference type="InParanoid" id="A0A5J5EZL7"/>
<name>A0A5J5EZL7_9PEZI</name>
<keyword evidence="6" id="KW-1185">Reference proteome</keyword>
<keyword evidence="3 5" id="KW-0808">Transferase</keyword>
<keyword evidence="4" id="KW-0472">Membrane</keyword>
<dbReference type="AlphaFoldDB" id="A0A5J5EZL7"/>
<evidence type="ECO:0000313" key="5">
    <source>
        <dbReference type="EMBL" id="KAA8908638.1"/>
    </source>
</evidence>
<dbReference type="PANTHER" id="PTHR31306:SF5">
    <property type="entry name" value="ALPHA-1,6-MANNOSYLTRANSFERASE MNN10-RELATED"/>
    <property type="match status" value="1"/>
</dbReference>
<dbReference type="Pfam" id="PF05637">
    <property type="entry name" value="Glyco_transf_34"/>
    <property type="match status" value="1"/>
</dbReference>
<evidence type="ECO:0000256" key="2">
    <source>
        <dbReference type="ARBA" id="ARBA00022676"/>
    </source>
</evidence>
<dbReference type="Proteomes" id="UP000326924">
    <property type="component" value="Unassembled WGS sequence"/>
</dbReference>
<dbReference type="InterPro" id="IPR029044">
    <property type="entry name" value="Nucleotide-diphossugar_trans"/>
</dbReference>
<dbReference type="OrthoDB" id="205108at2759"/>
<sequence>MLPTSSSPTRFMRPRSRGSAHLVIILVLVIYIVYLHTNGSPYDSLSRSQLVPFSRRSTSAANRHVLQSQQMVLTTDKSGWASTHGKAGASIYQRPLTPVPKGDMRIAIASMNTMESTYDHISLSGKFGYATKHNYGIKMDLAVPKGFRAGAVWHKLNMVEYLVRTGDYDWIWWIDYDTVITNTTVKLEDIIAEALHSEKVKSPQDIHMILTADCWPLNAGSMLLRSTPLMLEFLSDVWKCGDTEDDQNRPNEQSCILDVIEAKPFWKSRAMWIPQTKINAFPSEISCFDKHQKGWTPGDFVVHFPGAWAHLQDIKDPYGVLMRKYNEWVEYVHPGSLFFDMGC</sequence>
<keyword evidence="2" id="KW-0328">Glycosyltransferase</keyword>
<dbReference type="PANTHER" id="PTHR31306">
    <property type="entry name" value="ALPHA-1,6-MANNOSYLTRANSFERASE MNN11-RELATED"/>
    <property type="match status" value="1"/>
</dbReference>
<evidence type="ECO:0000256" key="1">
    <source>
        <dbReference type="ARBA" id="ARBA00005664"/>
    </source>
</evidence>
<dbReference type="GO" id="GO:0006487">
    <property type="term" value="P:protein N-linked glycosylation"/>
    <property type="evidence" value="ECO:0007669"/>
    <property type="project" value="TreeGrafter"/>
</dbReference>
<keyword evidence="4" id="KW-0812">Transmembrane</keyword>
<comment type="similarity">
    <text evidence="1">Belongs to the glycosyltransferase 34 family.</text>
</comment>